<evidence type="ECO:0000313" key="2">
    <source>
        <dbReference type="EMBL" id="KAJ7731898.1"/>
    </source>
</evidence>
<feature type="non-terminal residue" evidence="2">
    <location>
        <position position="92"/>
    </location>
</feature>
<dbReference type="Proteomes" id="UP001215598">
    <property type="component" value="Unassembled WGS sequence"/>
</dbReference>
<accession>A0AAD7I1P3</accession>
<evidence type="ECO:0000313" key="3">
    <source>
        <dbReference type="Proteomes" id="UP001215598"/>
    </source>
</evidence>
<dbReference type="AlphaFoldDB" id="A0AAD7I1P3"/>
<feature type="transmembrane region" description="Helical" evidence="1">
    <location>
        <begin position="70"/>
        <end position="88"/>
    </location>
</feature>
<keyword evidence="1" id="KW-0812">Transmembrane</keyword>
<evidence type="ECO:0000256" key="1">
    <source>
        <dbReference type="SAM" id="Phobius"/>
    </source>
</evidence>
<protein>
    <submittedName>
        <fullName evidence="2">Uncharacterized protein</fullName>
    </submittedName>
</protein>
<comment type="caution">
    <text evidence="2">The sequence shown here is derived from an EMBL/GenBank/DDBJ whole genome shotgun (WGS) entry which is preliminary data.</text>
</comment>
<name>A0AAD7I1P3_9AGAR</name>
<proteinExistence type="predicted"/>
<dbReference type="EMBL" id="JARKIB010000149">
    <property type="protein sequence ID" value="KAJ7731898.1"/>
    <property type="molecule type" value="Genomic_DNA"/>
</dbReference>
<sequence>SSRKSTTQRTFGAALLASDGGGKWVAYALCCSTDRKHPAPARPSRPNSIQFPIGLLTIVLKPLGCRRSQGIAYLFCPLLWFPPAFLTLDPHL</sequence>
<keyword evidence="1" id="KW-0472">Membrane</keyword>
<gene>
    <name evidence="2" type="ORF">B0H16DRAFT_1893224</name>
</gene>
<reference evidence="2" key="1">
    <citation type="submission" date="2023-03" db="EMBL/GenBank/DDBJ databases">
        <title>Massive genome expansion in bonnet fungi (Mycena s.s.) driven by repeated elements and novel gene families across ecological guilds.</title>
        <authorList>
            <consortium name="Lawrence Berkeley National Laboratory"/>
            <person name="Harder C.B."/>
            <person name="Miyauchi S."/>
            <person name="Viragh M."/>
            <person name="Kuo A."/>
            <person name="Thoen E."/>
            <person name="Andreopoulos B."/>
            <person name="Lu D."/>
            <person name="Skrede I."/>
            <person name="Drula E."/>
            <person name="Henrissat B."/>
            <person name="Morin E."/>
            <person name="Kohler A."/>
            <person name="Barry K."/>
            <person name="LaButti K."/>
            <person name="Morin E."/>
            <person name="Salamov A."/>
            <person name="Lipzen A."/>
            <person name="Mereny Z."/>
            <person name="Hegedus B."/>
            <person name="Baldrian P."/>
            <person name="Stursova M."/>
            <person name="Weitz H."/>
            <person name="Taylor A."/>
            <person name="Grigoriev I.V."/>
            <person name="Nagy L.G."/>
            <person name="Martin F."/>
            <person name="Kauserud H."/>
        </authorList>
    </citation>
    <scope>NUCLEOTIDE SEQUENCE</scope>
    <source>
        <strain evidence="2">CBHHK182m</strain>
    </source>
</reference>
<keyword evidence="1" id="KW-1133">Transmembrane helix</keyword>
<organism evidence="2 3">
    <name type="scientific">Mycena metata</name>
    <dbReference type="NCBI Taxonomy" id="1033252"/>
    <lineage>
        <taxon>Eukaryota</taxon>
        <taxon>Fungi</taxon>
        <taxon>Dikarya</taxon>
        <taxon>Basidiomycota</taxon>
        <taxon>Agaricomycotina</taxon>
        <taxon>Agaricomycetes</taxon>
        <taxon>Agaricomycetidae</taxon>
        <taxon>Agaricales</taxon>
        <taxon>Marasmiineae</taxon>
        <taxon>Mycenaceae</taxon>
        <taxon>Mycena</taxon>
    </lineage>
</organism>
<keyword evidence="3" id="KW-1185">Reference proteome</keyword>